<proteinExistence type="predicted"/>
<gene>
    <name evidence="2" type="ORF">SASPL_104269</name>
</gene>
<accession>A0A8X8YJ16</accession>
<dbReference type="Proteomes" id="UP000298416">
    <property type="component" value="Unassembled WGS sequence"/>
</dbReference>
<dbReference type="EMBL" id="PNBA02000002">
    <property type="protein sequence ID" value="KAG6432685.1"/>
    <property type="molecule type" value="Genomic_DNA"/>
</dbReference>
<reference evidence="2" key="2">
    <citation type="submission" date="2020-08" db="EMBL/GenBank/DDBJ databases">
        <title>Plant Genome Project.</title>
        <authorList>
            <person name="Zhang R.-G."/>
        </authorList>
    </citation>
    <scope>NUCLEOTIDE SEQUENCE</scope>
    <source>
        <strain evidence="2">Huo1</strain>
        <tissue evidence="2">Leaf</tissue>
    </source>
</reference>
<feature type="transmembrane region" description="Helical" evidence="1">
    <location>
        <begin position="12"/>
        <end position="30"/>
    </location>
</feature>
<evidence type="ECO:0000313" key="3">
    <source>
        <dbReference type="Proteomes" id="UP000298416"/>
    </source>
</evidence>
<comment type="caution">
    <text evidence="2">The sequence shown here is derived from an EMBL/GenBank/DDBJ whole genome shotgun (WGS) entry which is preliminary data.</text>
</comment>
<keyword evidence="1" id="KW-1133">Transmembrane helix</keyword>
<feature type="transmembrane region" description="Helical" evidence="1">
    <location>
        <begin position="36"/>
        <end position="56"/>
    </location>
</feature>
<organism evidence="2">
    <name type="scientific">Salvia splendens</name>
    <name type="common">Scarlet sage</name>
    <dbReference type="NCBI Taxonomy" id="180675"/>
    <lineage>
        <taxon>Eukaryota</taxon>
        <taxon>Viridiplantae</taxon>
        <taxon>Streptophyta</taxon>
        <taxon>Embryophyta</taxon>
        <taxon>Tracheophyta</taxon>
        <taxon>Spermatophyta</taxon>
        <taxon>Magnoliopsida</taxon>
        <taxon>eudicotyledons</taxon>
        <taxon>Gunneridae</taxon>
        <taxon>Pentapetalae</taxon>
        <taxon>asterids</taxon>
        <taxon>lamiids</taxon>
        <taxon>Lamiales</taxon>
        <taxon>Lamiaceae</taxon>
        <taxon>Nepetoideae</taxon>
        <taxon>Mentheae</taxon>
        <taxon>Salviinae</taxon>
        <taxon>Salvia</taxon>
        <taxon>Salvia subgen. Calosphace</taxon>
        <taxon>core Calosphace</taxon>
    </lineage>
</organism>
<name>A0A8X8YJ16_SALSN</name>
<protein>
    <submittedName>
        <fullName evidence="2">Uncharacterized protein</fullName>
    </submittedName>
</protein>
<keyword evidence="3" id="KW-1185">Reference proteome</keyword>
<keyword evidence="1" id="KW-0812">Transmembrane</keyword>
<evidence type="ECO:0000313" key="2">
    <source>
        <dbReference type="EMBL" id="KAG6432685.1"/>
    </source>
</evidence>
<reference evidence="2" key="1">
    <citation type="submission" date="2018-01" db="EMBL/GenBank/DDBJ databases">
        <authorList>
            <person name="Mao J.F."/>
        </authorList>
    </citation>
    <scope>NUCLEOTIDE SEQUENCE</scope>
    <source>
        <strain evidence="2">Huo1</strain>
        <tissue evidence="2">Leaf</tissue>
    </source>
</reference>
<feature type="transmembrane region" description="Helical" evidence="1">
    <location>
        <begin position="68"/>
        <end position="89"/>
    </location>
</feature>
<dbReference type="AlphaFoldDB" id="A0A8X8YJ16"/>
<dbReference type="PROSITE" id="PS51257">
    <property type="entry name" value="PROKAR_LIPOPROTEIN"/>
    <property type="match status" value="1"/>
</dbReference>
<evidence type="ECO:0000256" key="1">
    <source>
        <dbReference type="SAM" id="Phobius"/>
    </source>
</evidence>
<keyword evidence="1" id="KW-0472">Membrane</keyword>
<sequence length="108" mass="11165">MIKSYTQNLQNLIAGCFFWVTLASIFSSNYGSGQGLSLGVLNLAIVIPQMLVSVTSGPWDDLFGGGNLPAFVVGAVAAAISRVLALTILPLPPPEVVASKAMTSGGFH</sequence>